<dbReference type="PANTHER" id="PTHR30290:SF38">
    <property type="entry name" value="D,D-DIPEPTIDE-BINDING PERIPLASMIC PROTEIN DDPA-RELATED"/>
    <property type="match status" value="1"/>
</dbReference>
<keyword evidence="7" id="KW-1185">Reference proteome</keyword>
<name>A0A1M6FW83_9PROT</name>
<dbReference type="PANTHER" id="PTHR30290">
    <property type="entry name" value="PERIPLASMIC BINDING COMPONENT OF ABC TRANSPORTER"/>
    <property type="match status" value="1"/>
</dbReference>
<evidence type="ECO:0000313" key="6">
    <source>
        <dbReference type="EMBL" id="SHJ01981.1"/>
    </source>
</evidence>
<evidence type="ECO:0000256" key="3">
    <source>
        <dbReference type="ARBA" id="ARBA00022729"/>
    </source>
</evidence>
<dbReference type="GO" id="GO:0030288">
    <property type="term" value="C:outer membrane-bounded periplasmic space"/>
    <property type="evidence" value="ECO:0007669"/>
    <property type="project" value="UniProtKB-ARBA"/>
</dbReference>
<dbReference type="GO" id="GO:1904680">
    <property type="term" value="F:peptide transmembrane transporter activity"/>
    <property type="evidence" value="ECO:0007669"/>
    <property type="project" value="TreeGrafter"/>
</dbReference>
<sequence>MSGFGLTKRQLFATGALALPALAGLPRAARAAGSITVVLESEVVILDPHATTAAITRSFGYQVFDTLFAQDSKGAIRPQMAEGHTVSADGLTWRFTLRDGLAFHDGAPVTAADCVASLRRWASRDSLGRMLLAAMREMRAEDARSFSIALKEPFPLMLEVLGKPNAPVPFIMPARILPAGDARITEIVGSGPFTFVREGWRTGDRMVLRRNARYVPRAEPPDFLAGGKVVKIDELVLKTMPDDSTGANALTAGEIDYMQYLPFDFLGPLGRNREVRLMGLKGIDMFQGNFRLNHASGPFADPAVRRVMWKLVDQKQVMDAIGIPAQFRVENCPSFWMCDTPLETRAGAEVARFDVEAAKAELARTNYKGEPVIMLEVSASISQTAAHVLAENMKKAGFTVDEQVMDWGTVLARRARPDGWGLFPVYANGVDMMSPLNHFYVANNCSDYPGRSCDAGMTTLLQDFVRAPDAAARKGIAERIQVAAYDLTPNVMWGQFSRPAGYRTRLKNLIQSSFPMFWQVEV</sequence>
<comment type="similarity">
    <text evidence="2">Belongs to the bacterial solute-binding protein 5 family.</text>
</comment>
<evidence type="ECO:0000313" key="7">
    <source>
        <dbReference type="Proteomes" id="UP000184387"/>
    </source>
</evidence>
<evidence type="ECO:0000256" key="1">
    <source>
        <dbReference type="ARBA" id="ARBA00004418"/>
    </source>
</evidence>
<dbReference type="InterPro" id="IPR030678">
    <property type="entry name" value="Peptide/Ni-bd"/>
</dbReference>
<protein>
    <submittedName>
        <fullName evidence="6">Peptide/nickel transport system substrate-binding protein</fullName>
    </submittedName>
</protein>
<gene>
    <name evidence="6" type="ORF">SAMN02745194_01594</name>
</gene>
<feature type="signal peptide" evidence="4">
    <location>
        <begin position="1"/>
        <end position="31"/>
    </location>
</feature>
<dbReference type="GO" id="GO:0015833">
    <property type="term" value="P:peptide transport"/>
    <property type="evidence" value="ECO:0007669"/>
    <property type="project" value="TreeGrafter"/>
</dbReference>
<organism evidence="6 7">
    <name type="scientific">Muricoccus roseus</name>
    <dbReference type="NCBI Taxonomy" id="198092"/>
    <lineage>
        <taxon>Bacteria</taxon>
        <taxon>Pseudomonadati</taxon>
        <taxon>Pseudomonadota</taxon>
        <taxon>Alphaproteobacteria</taxon>
        <taxon>Acetobacterales</taxon>
        <taxon>Roseomonadaceae</taxon>
        <taxon>Muricoccus</taxon>
    </lineage>
</organism>
<dbReference type="PIRSF" id="PIRSF002741">
    <property type="entry name" value="MppA"/>
    <property type="match status" value="1"/>
</dbReference>
<dbReference type="STRING" id="198092.SAMN02745194_01594"/>
<evidence type="ECO:0000256" key="4">
    <source>
        <dbReference type="SAM" id="SignalP"/>
    </source>
</evidence>
<dbReference type="InterPro" id="IPR000914">
    <property type="entry name" value="SBP_5_dom"/>
</dbReference>
<proteinExistence type="inferred from homology"/>
<dbReference type="RefSeq" id="WP_073133329.1">
    <property type="nucleotide sequence ID" value="NZ_FQZF01000007.1"/>
</dbReference>
<reference evidence="6 7" key="1">
    <citation type="submission" date="2016-11" db="EMBL/GenBank/DDBJ databases">
        <authorList>
            <person name="Jaros S."/>
            <person name="Januszkiewicz K."/>
            <person name="Wedrychowicz H."/>
        </authorList>
    </citation>
    <scope>NUCLEOTIDE SEQUENCE [LARGE SCALE GENOMIC DNA]</scope>
    <source>
        <strain evidence="6 7">DSM 14916</strain>
    </source>
</reference>
<dbReference type="Gene3D" id="3.40.190.10">
    <property type="entry name" value="Periplasmic binding protein-like II"/>
    <property type="match status" value="1"/>
</dbReference>
<dbReference type="AlphaFoldDB" id="A0A1M6FW83"/>
<dbReference type="Proteomes" id="UP000184387">
    <property type="component" value="Unassembled WGS sequence"/>
</dbReference>
<evidence type="ECO:0000259" key="5">
    <source>
        <dbReference type="Pfam" id="PF00496"/>
    </source>
</evidence>
<dbReference type="GO" id="GO:0043190">
    <property type="term" value="C:ATP-binding cassette (ABC) transporter complex"/>
    <property type="evidence" value="ECO:0007669"/>
    <property type="project" value="InterPro"/>
</dbReference>
<comment type="subcellular location">
    <subcellularLocation>
        <location evidence="1">Periplasm</location>
    </subcellularLocation>
</comment>
<dbReference type="EMBL" id="FQZF01000007">
    <property type="protein sequence ID" value="SHJ01981.1"/>
    <property type="molecule type" value="Genomic_DNA"/>
</dbReference>
<dbReference type="CDD" id="cd08502">
    <property type="entry name" value="PBP2_NikA_DppA_OppA_like_16"/>
    <property type="match status" value="1"/>
</dbReference>
<dbReference type="Gene3D" id="3.10.105.10">
    <property type="entry name" value="Dipeptide-binding Protein, Domain 3"/>
    <property type="match status" value="1"/>
</dbReference>
<evidence type="ECO:0000256" key="2">
    <source>
        <dbReference type="ARBA" id="ARBA00005695"/>
    </source>
</evidence>
<feature type="domain" description="Solute-binding protein family 5" evidence="5">
    <location>
        <begin position="76"/>
        <end position="417"/>
    </location>
</feature>
<dbReference type="SUPFAM" id="SSF53850">
    <property type="entry name" value="Periplasmic binding protein-like II"/>
    <property type="match status" value="1"/>
</dbReference>
<dbReference type="InterPro" id="IPR039424">
    <property type="entry name" value="SBP_5"/>
</dbReference>
<keyword evidence="3 4" id="KW-0732">Signal</keyword>
<dbReference type="Pfam" id="PF00496">
    <property type="entry name" value="SBP_bac_5"/>
    <property type="match status" value="1"/>
</dbReference>
<dbReference type="OrthoDB" id="7232729at2"/>
<feature type="chain" id="PRO_5012138510" evidence="4">
    <location>
        <begin position="32"/>
        <end position="522"/>
    </location>
</feature>
<accession>A0A1M6FW83</accession>